<name>A0A1I4AN47_9HYPH</name>
<gene>
    <name evidence="7" type="ORF">SAMN04488518_106314</name>
</gene>
<feature type="transmembrane region" description="Helical" evidence="5">
    <location>
        <begin position="74"/>
        <end position="93"/>
    </location>
</feature>
<dbReference type="PANTHER" id="PTHR32322:SF9">
    <property type="entry name" value="AMINO-ACID METABOLITE EFFLUX PUMP-RELATED"/>
    <property type="match status" value="1"/>
</dbReference>
<keyword evidence="3 5" id="KW-1133">Transmembrane helix</keyword>
<evidence type="ECO:0000256" key="1">
    <source>
        <dbReference type="ARBA" id="ARBA00004141"/>
    </source>
</evidence>
<evidence type="ECO:0000313" key="7">
    <source>
        <dbReference type="EMBL" id="SFK57938.1"/>
    </source>
</evidence>
<reference evidence="7 8" key="1">
    <citation type="submission" date="2016-10" db="EMBL/GenBank/DDBJ databases">
        <authorList>
            <person name="Varghese N."/>
            <person name="Submissions S."/>
        </authorList>
    </citation>
    <scope>NUCLEOTIDE SEQUENCE [LARGE SCALE GENOMIC DNA]</scope>
    <source>
        <strain evidence="7 8">DSM 16392</strain>
    </source>
</reference>
<feature type="domain" description="EamA" evidence="6">
    <location>
        <begin position="14"/>
        <end position="141"/>
    </location>
</feature>
<feature type="transmembrane region" description="Helical" evidence="5">
    <location>
        <begin position="182"/>
        <end position="199"/>
    </location>
</feature>
<feature type="transmembrane region" description="Helical" evidence="5">
    <location>
        <begin position="154"/>
        <end position="170"/>
    </location>
</feature>
<dbReference type="PANTHER" id="PTHR32322">
    <property type="entry name" value="INNER MEMBRANE TRANSPORTER"/>
    <property type="match status" value="1"/>
</dbReference>
<dbReference type="Pfam" id="PF00892">
    <property type="entry name" value="EamA"/>
    <property type="match status" value="2"/>
</dbReference>
<dbReference type="InterPro" id="IPR037185">
    <property type="entry name" value="EmrE-like"/>
</dbReference>
<feature type="transmembrane region" description="Helical" evidence="5">
    <location>
        <begin position="39"/>
        <end position="62"/>
    </location>
</feature>
<evidence type="ECO:0000313" key="8">
    <source>
        <dbReference type="Proteomes" id="UP000199598"/>
    </source>
</evidence>
<feature type="transmembrane region" description="Helical" evidence="5">
    <location>
        <begin position="205"/>
        <end position="228"/>
    </location>
</feature>
<dbReference type="SUPFAM" id="SSF103481">
    <property type="entry name" value="Multidrug resistance efflux transporter EmrE"/>
    <property type="match status" value="2"/>
</dbReference>
<accession>A0A1I4AN47</accession>
<evidence type="ECO:0000256" key="5">
    <source>
        <dbReference type="SAM" id="Phobius"/>
    </source>
</evidence>
<comment type="subcellular location">
    <subcellularLocation>
        <location evidence="1">Membrane</location>
        <topology evidence="1">Multi-pass membrane protein</topology>
    </subcellularLocation>
</comment>
<feature type="domain" description="EamA" evidence="6">
    <location>
        <begin position="156"/>
        <end position="280"/>
    </location>
</feature>
<dbReference type="EMBL" id="FOSK01000006">
    <property type="protein sequence ID" value="SFK57938.1"/>
    <property type="molecule type" value="Genomic_DNA"/>
</dbReference>
<feature type="transmembrane region" description="Helical" evidence="5">
    <location>
        <begin position="266"/>
        <end position="283"/>
    </location>
</feature>
<feature type="transmembrane region" description="Helical" evidence="5">
    <location>
        <begin position="99"/>
        <end position="118"/>
    </location>
</feature>
<keyword evidence="8" id="KW-1185">Reference proteome</keyword>
<evidence type="ECO:0000259" key="6">
    <source>
        <dbReference type="Pfam" id="PF00892"/>
    </source>
</evidence>
<keyword evidence="2 5" id="KW-0812">Transmembrane</keyword>
<dbReference type="Proteomes" id="UP000199598">
    <property type="component" value="Unassembled WGS sequence"/>
</dbReference>
<evidence type="ECO:0000256" key="2">
    <source>
        <dbReference type="ARBA" id="ARBA00022692"/>
    </source>
</evidence>
<evidence type="ECO:0000256" key="4">
    <source>
        <dbReference type="ARBA" id="ARBA00023136"/>
    </source>
</evidence>
<sequence>MGLCCHGAAMRLFILTSIVMVAFAANSVLNRLALADGEIGPSAFASIRVTAGALMLLALIFFRGGNKPSLSKPNVTAVLALCAYILGFSHAYISLDAGFGALLLFGAVQITMFIGAFIQRENLTLQKWIGAALAFSGLIYLLSPSNTGIDPLRAGLMTIAAIGWGIYSIIGRGAANPLKDTGMNFLYGVPIISLALLLFPDTTTITASGVLLAIISGAITSGLGYALWYAIIPQLQTSTAAVAQLTVPIIATAGGIVFLAEVIDSRFIIATTLVLCGVGISAYRRKPNTP</sequence>
<evidence type="ECO:0000256" key="3">
    <source>
        <dbReference type="ARBA" id="ARBA00022989"/>
    </source>
</evidence>
<protein>
    <submittedName>
        <fullName evidence="7">Threonine/homoserine efflux transporter RhtA</fullName>
    </submittedName>
</protein>
<comment type="caution">
    <text evidence="7">The sequence shown here is derived from an EMBL/GenBank/DDBJ whole genome shotgun (WGS) entry which is preliminary data.</text>
</comment>
<feature type="transmembrane region" description="Helical" evidence="5">
    <location>
        <begin position="12"/>
        <end position="33"/>
    </location>
</feature>
<dbReference type="InterPro" id="IPR050638">
    <property type="entry name" value="AA-Vitamin_Transporters"/>
</dbReference>
<dbReference type="InterPro" id="IPR000620">
    <property type="entry name" value="EamA_dom"/>
</dbReference>
<organism evidence="7 8">
    <name type="scientific">Pseudovibrio ascidiaceicola</name>
    <dbReference type="NCBI Taxonomy" id="285279"/>
    <lineage>
        <taxon>Bacteria</taxon>
        <taxon>Pseudomonadati</taxon>
        <taxon>Pseudomonadota</taxon>
        <taxon>Alphaproteobacteria</taxon>
        <taxon>Hyphomicrobiales</taxon>
        <taxon>Stappiaceae</taxon>
        <taxon>Pseudovibrio</taxon>
    </lineage>
</organism>
<feature type="transmembrane region" description="Helical" evidence="5">
    <location>
        <begin position="125"/>
        <end position="142"/>
    </location>
</feature>
<feature type="transmembrane region" description="Helical" evidence="5">
    <location>
        <begin position="240"/>
        <end position="260"/>
    </location>
</feature>
<proteinExistence type="predicted"/>
<keyword evidence="4 5" id="KW-0472">Membrane</keyword>